<evidence type="ECO:0000256" key="2">
    <source>
        <dbReference type="ARBA" id="ARBA00012438"/>
    </source>
</evidence>
<dbReference type="SMART" id="SM00388">
    <property type="entry name" value="HisKA"/>
    <property type="match status" value="1"/>
</dbReference>
<feature type="domain" description="Response regulatory" evidence="9">
    <location>
        <begin position="1200"/>
        <end position="1319"/>
    </location>
</feature>
<dbReference type="Pfam" id="PF00072">
    <property type="entry name" value="Response_reg"/>
    <property type="match status" value="1"/>
</dbReference>
<feature type="region of interest" description="Disordered" evidence="7">
    <location>
        <begin position="281"/>
        <end position="334"/>
    </location>
</feature>
<dbReference type="GO" id="GO:0005886">
    <property type="term" value="C:plasma membrane"/>
    <property type="evidence" value="ECO:0007669"/>
    <property type="project" value="TreeGrafter"/>
</dbReference>
<feature type="domain" description="Histidine kinase" evidence="8">
    <location>
        <begin position="680"/>
        <end position="959"/>
    </location>
</feature>
<dbReference type="InterPro" id="IPR003661">
    <property type="entry name" value="HisK_dim/P_dom"/>
</dbReference>
<protein>
    <recommendedName>
        <fullName evidence="2">histidine kinase</fullName>
        <ecNumber evidence="2">2.7.13.3</ecNumber>
    </recommendedName>
</protein>
<dbReference type="OrthoDB" id="303614at2759"/>
<feature type="region of interest" description="Disordered" evidence="7">
    <location>
        <begin position="741"/>
        <end position="760"/>
    </location>
</feature>
<feature type="compositionally biased region" description="Basic and acidic residues" evidence="7">
    <location>
        <begin position="305"/>
        <end position="332"/>
    </location>
</feature>
<name>A0A3D8RZC4_9HELO</name>
<dbReference type="PRINTS" id="PR00344">
    <property type="entry name" value="BCTRLSENSOR"/>
</dbReference>
<dbReference type="STRING" id="1849047.A0A3D8RZC4"/>
<keyword evidence="4" id="KW-0808">Transferase</keyword>
<comment type="caution">
    <text evidence="10">The sequence shown here is derived from an EMBL/GenBank/DDBJ whole genome shotgun (WGS) entry which is preliminary data.</text>
</comment>
<feature type="region of interest" description="Disordered" evidence="7">
    <location>
        <begin position="376"/>
        <end position="416"/>
    </location>
</feature>
<dbReference type="SUPFAM" id="SSF52172">
    <property type="entry name" value="CheY-like"/>
    <property type="match status" value="1"/>
</dbReference>
<dbReference type="PROSITE" id="PS50110">
    <property type="entry name" value="RESPONSE_REGULATORY"/>
    <property type="match status" value="1"/>
</dbReference>
<dbReference type="Pfam" id="PF00512">
    <property type="entry name" value="HisKA"/>
    <property type="match status" value="1"/>
</dbReference>
<dbReference type="Gene3D" id="3.30.565.10">
    <property type="entry name" value="Histidine kinase-like ATPase, C-terminal domain"/>
    <property type="match status" value="1"/>
</dbReference>
<dbReference type="FunFam" id="1.10.287.130:FF:000023">
    <property type="entry name" value="Sensor histidine kinase/response regulator, putative"/>
    <property type="match status" value="1"/>
</dbReference>
<accession>A0A3D8RZC4</accession>
<keyword evidence="11" id="KW-1185">Reference proteome</keyword>
<feature type="compositionally biased region" description="Basic and acidic residues" evidence="7">
    <location>
        <begin position="749"/>
        <end position="759"/>
    </location>
</feature>
<dbReference type="EMBL" id="PDLM01000004">
    <property type="protein sequence ID" value="RDW79392.1"/>
    <property type="molecule type" value="Genomic_DNA"/>
</dbReference>
<evidence type="ECO:0000313" key="10">
    <source>
        <dbReference type="EMBL" id="RDW79392.1"/>
    </source>
</evidence>
<feature type="region of interest" description="Disordered" evidence="7">
    <location>
        <begin position="558"/>
        <end position="592"/>
    </location>
</feature>
<evidence type="ECO:0000313" key="11">
    <source>
        <dbReference type="Proteomes" id="UP000256645"/>
    </source>
</evidence>
<organism evidence="10 11">
    <name type="scientific">Coleophoma cylindrospora</name>
    <dbReference type="NCBI Taxonomy" id="1849047"/>
    <lineage>
        <taxon>Eukaryota</taxon>
        <taxon>Fungi</taxon>
        <taxon>Dikarya</taxon>
        <taxon>Ascomycota</taxon>
        <taxon>Pezizomycotina</taxon>
        <taxon>Leotiomycetes</taxon>
        <taxon>Helotiales</taxon>
        <taxon>Dermateaceae</taxon>
        <taxon>Coleophoma</taxon>
    </lineage>
</organism>
<dbReference type="SMART" id="SM00387">
    <property type="entry name" value="HATPase_c"/>
    <property type="match status" value="1"/>
</dbReference>
<feature type="compositionally biased region" description="Low complexity" evidence="7">
    <location>
        <begin position="395"/>
        <end position="405"/>
    </location>
</feature>
<dbReference type="InterPro" id="IPR004358">
    <property type="entry name" value="Sig_transdc_His_kin-like_C"/>
</dbReference>
<comment type="catalytic activity">
    <reaction evidence="1">
        <text>ATP + protein L-histidine = ADP + protein N-phospho-L-histidine.</text>
        <dbReference type="EC" id="2.7.13.3"/>
    </reaction>
</comment>
<dbReference type="CDD" id="cd00082">
    <property type="entry name" value="HisKA"/>
    <property type="match status" value="1"/>
</dbReference>
<dbReference type="SMART" id="SM00448">
    <property type="entry name" value="REC"/>
    <property type="match status" value="1"/>
</dbReference>
<dbReference type="InterPro" id="IPR001789">
    <property type="entry name" value="Sig_transdc_resp-reg_receiver"/>
</dbReference>
<evidence type="ECO:0000256" key="6">
    <source>
        <dbReference type="PROSITE-ProRule" id="PRU00169"/>
    </source>
</evidence>
<evidence type="ECO:0000256" key="5">
    <source>
        <dbReference type="ARBA" id="ARBA00022777"/>
    </source>
</evidence>
<keyword evidence="5" id="KW-0418">Kinase</keyword>
<dbReference type="Pfam" id="PF02518">
    <property type="entry name" value="HATPase_c"/>
    <property type="match status" value="1"/>
</dbReference>
<dbReference type="InterPro" id="IPR011006">
    <property type="entry name" value="CheY-like_superfamily"/>
</dbReference>
<dbReference type="InterPro" id="IPR005467">
    <property type="entry name" value="His_kinase_dom"/>
</dbReference>
<dbReference type="Gene3D" id="3.40.50.2300">
    <property type="match status" value="1"/>
</dbReference>
<feature type="modified residue" description="4-aspartylphosphate" evidence="6">
    <location>
        <position position="1251"/>
    </location>
</feature>
<dbReference type="InterPro" id="IPR029016">
    <property type="entry name" value="GAF-like_dom_sf"/>
</dbReference>
<proteinExistence type="predicted"/>
<evidence type="ECO:0000256" key="7">
    <source>
        <dbReference type="SAM" id="MobiDB-lite"/>
    </source>
</evidence>
<dbReference type="PANTHER" id="PTHR43047">
    <property type="entry name" value="TWO-COMPONENT HISTIDINE PROTEIN KINASE"/>
    <property type="match status" value="1"/>
</dbReference>
<dbReference type="InterPro" id="IPR036097">
    <property type="entry name" value="HisK_dim/P_sf"/>
</dbReference>
<sequence>MAPRLQSETARQRELYKYWQPNETVFPSAEYDESFNHDYQPRPSYDSALTAYAQLGALRCNAKRGMISVVDQNYQYIIAEGTKTLSLQDGSVVDQDDQLWFGLRTIPRAMGICAKALGQFTMVEDHDGCVSDVLFEPMQFIIPDLSKDPRFINQPFVCGAPYLRFYAGVPIRSPAGYIIGIYSIVDDKPREDFGERDLNVLKDLAATVMDHLVLGTVRGRHYRADRMVKGLGLFVEGKSTLRDWWLRSGYLGKGPTTKDGSRGGWTLTAQADAEFGPQVGATSKSHLRKAQGILPSGSPITTPKETSKETSGEPLKETSEEISEEPLKEPSKETPALSGFLNAALSLASGNQVLDSSIPNHQDSNKKIQLTAPEMLDPANPSVLGQVSKEPDRPSPINNPISLSSTESGEDNSTAQLDTETLSISQDMGAIFKRASNLIRESITVEGCLFLDAGPAAIGHTPILRQDEKREPSPERNLISEDERTALDVSMNGAAPDSESSNLHPDFHSPGSMCELLGYSLQFGPYLSDGETKPKFKFPKEFLHRLFQRYPNGSILNFETDGDISSGEEDHKSSSDNLIPDESDSSSRSKQNTASLRALDAKIITDTFPGIRCLAFFPLWDTSTKTWFCGGLIWTNDPLRVLDPDDDMAYLAAFGNSIMAEKARLDASMANRMKGNFISTVSHELRSPLHGILASAELLKDMTLSPGQIDVVNMINTCGRTLLDTINHVLDFTELNRLRSPKLRRKKRPGDQEVSKKQNDSAQSVVVPLQNLDLSILVEEVIDSTLAGYDFGHSESAVMLSSDMQGPSFGHETTHHGKVDLPIKSRVNVILDIDRPSSWLSAIQPGAWRRILMNVFGNALKYTEAGCICISLRSIPSVSNQDTRPSVILTVSDTGKGISEQFLKHHVFTPFLQEDTLATGIGLGLSIVQDIVHGLEGQIEIQSEVGLGTKVIVQVPLRVPTSSSPSQLKDVYAHLEIVRREMKGLKVYIASSKKSSESTPDCISRTPETGAQCVHSMEKSLRKTLANWFEVEVVEAPSLESAEADIYLLLDEEFNTLGAAERNDSLAMTPKMNQLANANALIILGTSQTSSSKRVLKMGNTIHFIQQPFGPHKLTRAFDAYLKQKAMSTQQLPFQLDCLPTKPLSLDNIVANSELPDNAPYDVKSRNHVNNLTSNTDSSTIKLVTLVKSAQGPADSERPTVLLVDDNEINLKLLVMYMRKLGYPYRTAVDGLEALEAFKKDPLPLRFILMDITMPVMDGLTATQEIRRHERELGLPPSTIVALTGASSADARQKAISSGIDRFLTKPVPLKVVREVIKG</sequence>
<keyword evidence="3 6" id="KW-0597">Phosphoprotein</keyword>
<dbReference type="EC" id="2.7.13.3" evidence="2"/>
<dbReference type="GO" id="GO:0009927">
    <property type="term" value="F:histidine phosphotransfer kinase activity"/>
    <property type="evidence" value="ECO:0007669"/>
    <property type="project" value="TreeGrafter"/>
</dbReference>
<evidence type="ECO:0000256" key="3">
    <source>
        <dbReference type="ARBA" id="ARBA00022553"/>
    </source>
</evidence>
<evidence type="ECO:0000256" key="1">
    <source>
        <dbReference type="ARBA" id="ARBA00000085"/>
    </source>
</evidence>
<dbReference type="SUPFAM" id="SSF55781">
    <property type="entry name" value="GAF domain-like"/>
    <property type="match status" value="1"/>
</dbReference>
<dbReference type="SUPFAM" id="SSF47384">
    <property type="entry name" value="Homodimeric domain of signal transducing histidine kinase"/>
    <property type="match status" value="1"/>
</dbReference>
<dbReference type="GO" id="GO:0000155">
    <property type="term" value="F:phosphorelay sensor kinase activity"/>
    <property type="evidence" value="ECO:0007669"/>
    <property type="project" value="InterPro"/>
</dbReference>
<evidence type="ECO:0000259" key="9">
    <source>
        <dbReference type="PROSITE" id="PS50110"/>
    </source>
</evidence>
<dbReference type="Gene3D" id="1.10.287.130">
    <property type="match status" value="1"/>
</dbReference>
<dbReference type="CDD" id="cd17546">
    <property type="entry name" value="REC_hyHK_CKI1_RcsC-like"/>
    <property type="match status" value="1"/>
</dbReference>
<dbReference type="InterPro" id="IPR003594">
    <property type="entry name" value="HATPase_dom"/>
</dbReference>
<dbReference type="InterPro" id="IPR036890">
    <property type="entry name" value="HATPase_C_sf"/>
</dbReference>
<evidence type="ECO:0000256" key="4">
    <source>
        <dbReference type="ARBA" id="ARBA00022679"/>
    </source>
</evidence>
<gene>
    <name evidence="10" type="ORF">BP6252_04030</name>
</gene>
<dbReference type="PROSITE" id="PS50109">
    <property type="entry name" value="HIS_KIN"/>
    <property type="match status" value="1"/>
</dbReference>
<dbReference type="SUPFAM" id="SSF55874">
    <property type="entry name" value="ATPase domain of HSP90 chaperone/DNA topoisomerase II/histidine kinase"/>
    <property type="match status" value="1"/>
</dbReference>
<dbReference type="PANTHER" id="PTHR43047:SF72">
    <property type="entry name" value="OSMOSENSING HISTIDINE PROTEIN KINASE SLN1"/>
    <property type="match status" value="1"/>
</dbReference>
<dbReference type="FunFam" id="3.30.450.40:FF:000083">
    <property type="entry name" value="Sensor histidine kinase/response regulator, putative (AFU_orthologue AFUA_4G00660)"/>
    <property type="match status" value="1"/>
</dbReference>
<reference evidence="10 11" key="1">
    <citation type="journal article" date="2018" name="IMA Fungus">
        <title>IMA Genome-F 9: Draft genome sequence of Annulohypoxylon stygium, Aspergillus mulundensis, Berkeleyomyces basicola (syn. Thielaviopsis basicola), Ceratocystis smalleyi, two Cercospora beticola strains, Coleophoma cylindrospora, Fusarium fracticaudum, Phialophora cf. hyalina, and Morchella septimelata.</title>
        <authorList>
            <person name="Wingfield B.D."/>
            <person name="Bills G.F."/>
            <person name="Dong Y."/>
            <person name="Huang W."/>
            <person name="Nel W.J."/>
            <person name="Swalarsk-Parry B.S."/>
            <person name="Vaghefi N."/>
            <person name="Wilken P.M."/>
            <person name="An Z."/>
            <person name="de Beer Z.W."/>
            <person name="De Vos L."/>
            <person name="Chen L."/>
            <person name="Duong T.A."/>
            <person name="Gao Y."/>
            <person name="Hammerbacher A."/>
            <person name="Kikkert J.R."/>
            <person name="Li Y."/>
            <person name="Li H."/>
            <person name="Li K."/>
            <person name="Li Q."/>
            <person name="Liu X."/>
            <person name="Ma X."/>
            <person name="Naidoo K."/>
            <person name="Pethybridge S.J."/>
            <person name="Sun J."/>
            <person name="Steenkamp E.T."/>
            <person name="van der Nest M.A."/>
            <person name="van Wyk S."/>
            <person name="Wingfield M.J."/>
            <person name="Xiong C."/>
            <person name="Yue Q."/>
            <person name="Zhang X."/>
        </authorList>
    </citation>
    <scope>NUCLEOTIDE SEQUENCE [LARGE SCALE GENOMIC DNA]</scope>
    <source>
        <strain evidence="10 11">BP6252</strain>
    </source>
</reference>
<dbReference type="Proteomes" id="UP000256645">
    <property type="component" value="Unassembled WGS sequence"/>
</dbReference>
<dbReference type="Gene3D" id="3.30.450.40">
    <property type="match status" value="1"/>
</dbReference>
<evidence type="ECO:0000259" key="8">
    <source>
        <dbReference type="PROSITE" id="PS50109"/>
    </source>
</evidence>